<keyword evidence="6 12" id="KW-0812">Transmembrane</keyword>
<dbReference type="InterPro" id="IPR047664">
    <property type="entry name" value="SWEET"/>
</dbReference>
<keyword evidence="3" id="KW-0813">Transport</keyword>
<dbReference type="PANTHER" id="PTHR10791:SF30">
    <property type="entry name" value="SUGAR TRANSPORTER SWEET1"/>
    <property type="match status" value="1"/>
</dbReference>
<reference evidence="13 14" key="1">
    <citation type="submission" date="2024-06" db="EMBL/GenBank/DDBJ databases">
        <title>A chromosome level genome sequence of Diviner's sage (Salvia divinorum).</title>
        <authorList>
            <person name="Ford S.A."/>
            <person name="Ro D.-K."/>
            <person name="Ness R.W."/>
            <person name="Phillips M.A."/>
        </authorList>
    </citation>
    <scope>NUCLEOTIDE SEQUENCE [LARGE SCALE GENOMIC DNA]</scope>
    <source>
        <strain evidence="13">SAF-2024a</strain>
        <tissue evidence="13">Leaf</tissue>
    </source>
</reference>
<keyword evidence="14" id="KW-1185">Reference proteome</keyword>
<feature type="region of interest" description="Disordered" evidence="11">
    <location>
        <begin position="93"/>
        <end position="118"/>
    </location>
</feature>
<dbReference type="InterPro" id="IPR004316">
    <property type="entry name" value="SWEET_rpt"/>
</dbReference>
<dbReference type="GO" id="GO:0005886">
    <property type="term" value="C:plasma membrane"/>
    <property type="evidence" value="ECO:0007669"/>
    <property type="project" value="UniProtKB-SubCell"/>
</dbReference>
<dbReference type="AlphaFoldDB" id="A0ABD1G386"/>
<keyword evidence="5" id="KW-0762">Sugar transport</keyword>
<dbReference type="Proteomes" id="UP001567538">
    <property type="component" value="Unassembled WGS sequence"/>
</dbReference>
<evidence type="ECO:0000256" key="10">
    <source>
        <dbReference type="ARBA" id="ARBA00037238"/>
    </source>
</evidence>
<dbReference type="PANTHER" id="PTHR10791">
    <property type="entry name" value="RAG1-ACTIVATING PROTEIN 1"/>
    <property type="match status" value="1"/>
</dbReference>
<evidence type="ECO:0000256" key="7">
    <source>
        <dbReference type="ARBA" id="ARBA00022737"/>
    </source>
</evidence>
<organism evidence="13 14">
    <name type="scientific">Salvia divinorum</name>
    <name type="common">Maria pastora</name>
    <name type="synonym">Diviner's sage</name>
    <dbReference type="NCBI Taxonomy" id="28513"/>
    <lineage>
        <taxon>Eukaryota</taxon>
        <taxon>Viridiplantae</taxon>
        <taxon>Streptophyta</taxon>
        <taxon>Embryophyta</taxon>
        <taxon>Tracheophyta</taxon>
        <taxon>Spermatophyta</taxon>
        <taxon>Magnoliopsida</taxon>
        <taxon>eudicotyledons</taxon>
        <taxon>Gunneridae</taxon>
        <taxon>Pentapetalae</taxon>
        <taxon>asterids</taxon>
        <taxon>lamiids</taxon>
        <taxon>Lamiales</taxon>
        <taxon>Lamiaceae</taxon>
        <taxon>Nepetoideae</taxon>
        <taxon>Mentheae</taxon>
        <taxon>Salviinae</taxon>
        <taxon>Salvia</taxon>
        <taxon>Salvia subgen. Calosphace</taxon>
    </lineage>
</organism>
<comment type="similarity">
    <text evidence="2">Belongs to the SWEET sugar transporter family.</text>
</comment>
<evidence type="ECO:0000256" key="12">
    <source>
        <dbReference type="SAM" id="Phobius"/>
    </source>
</evidence>
<evidence type="ECO:0000256" key="9">
    <source>
        <dbReference type="ARBA" id="ARBA00023136"/>
    </source>
</evidence>
<sequence>MFVGILCNIFQIITYASPLFNLRNVVKTQSVKFMPFWLIFVGFANGIAWLTYGLLKTFDPYIAVGNGIGALFALIQLVVFAYYKFKRNDFSDSSISSIETSTSEETTTSESTSSLSDA</sequence>
<feature type="transmembrane region" description="Helical" evidence="12">
    <location>
        <begin position="36"/>
        <end position="55"/>
    </location>
</feature>
<dbReference type="Pfam" id="PF03083">
    <property type="entry name" value="MtN3_slv"/>
    <property type="match status" value="1"/>
</dbReference>
<evidence type="ECO:0000256" key="2">
    <source>
        <dbReference type="ARBA" id="ARBA00007809"/>
    </source>
</evidence>
<keyword evidence="4" id="KW-1003">Cell membrane</keyword>
<accession>A0ABD1G386</accession>
<gene>
    <name evidence="13" type="ORF">AAHA92_27309</name>
</gene>
<evidence type="ECO:0000256" key="3">
    <source>
        <dbReference type="ARBA" id="ARBA00022448"/>
    </source>
</evidence>
<keyword evidence="8 12" id="KW-1133">Transmembrane helix</keyword>
<proteinExistence type="inferred from homology"/>
<evidence type="ECO:0000256" key="6">
    <source>
        <dbReference type="ARBA" id="ARBA00022692"/>
    </source>
</evidence>
<comment type="subcellular location">
    <subcellularLocation>
        <location evidence="1">Cell membrane</location>
        <topology evidence="1">Multi-pass membrane protein</topology>
    </subcellularLocation>
</comment>
<evidence type="ECO:0000313" key="14">
    <source>
        <dbReference type="Proteomes" id="UP001567538"/>
    </source>
</evidence>
<keyword evidence="9 12" id="KW-0472">Membrane</keyword>
<evidence type="ECO:0000313" key="13">
    <source>
        <dbReference type="EMBL" id="KAL1538581.1"/>
    </source>
</evidence>
<comment type="function">
    <text evidence="10">Mediates both low-affinity uptake and efflux of sugar across the plasma membrane.</text>
</comment>
<evidence type="ECO:0000256" key="4">
    <source>
        <dbReference type="ARBA" id="ARBA00022475"/>
    </source>
</evidence>
<dbReference type="FunFam" id="1.20.1280.290:FF:000002">
    <property type="entry name" value="Bidirectional sugar transporter SWEET"/>
    <property type="match status" value="1"/>
</dbReference>
<dbReference type="GO" id="GO:0051260">
    <property type="term" value="P:protein homooligomerization"/>
    <property type="evidence" value="ECO:0007669"/>
    <property type="project" value="UniProtKB-ARBA"/>
</dbReference>
<evidence type="ECO:0000256" key="11">
    <source>
        <dbReference type="SAM" id="MobiDB-lite"/>
    </source>
</evidence>
<evidence type="ECO:0000256" key="5">
    <source>
        <dbReference type="ARBA" id="ARBA00022597"/>
    </source>
</evidence>
<name>A0ABD1G386_SALDI</name>
<evidence type="ECO:0000256" key="1">
    <source>
        <dbReference type="ARBA" id="ARBA00004651"/>
    </source>
</evidence>
<feature type="transmembrane region" description="Helical" evidence="12">
    <location>
        <begin position="61"/>
        <end position="83"/>
    </location>
</feature>
<dbReference type="Gene3D" id="1.20.1280.290">
    <property type="match status" value="1"/>
</dbReference>
<comment type="caution">
    <text evidence="13">The sequence shown here is derived from an EMBL/GenBank/DDBJ whole genome shotgun (WGS) entry which is preliminary data.</text>
</comment>
<keyword evidence="7" id="KW-0677">Repeat</keyword>
<dbReference type="EMBL" id="JBEAFC010000010">
    <property type="protein sequence ID" value="KAL1538581.1"/>
    <property type="molecule type" value="Genomic_DNA"/>
</dbReference>
<evidence type="ECO:0000256" key="8">
    <source>
        <dbReference type="ARBA" id="ARBA00022989"/>
    </source>
</evidence>
<protein>
    <submittedName>
        <fullName evidence="13">Uncharacterized protein</fullName>
    </submittedName>
</protein>